<dbReference type="EMBL" id="JBGBPQ010000004">
    <property type="protein sequence ID" value="KAL1526081.1"/>
    <property type="molecule type" value="Genomic_DNA"/>
</dbReference>
<comment type="caution">
    <text evidence="4">The sequence shown here is derived from an EMBL/GenBank/DDBJ whole genome shotgun (WGS) entry which is preliminary data.</text>
</comment>
<reference evidence="4 5" key="1">
    <citation type="journal article" date="2024" name="Science">
        <title>Giant polyketide synthase enzymes in the biosynthesis of giant marine polyether toxins.</title>
        <authorList>
            <person name="Fallon T.R."/>
            <person name="Shende V.V."/>
            <person name="Wierzbicki I.H."/>
            <person name="Pendleton A.L."/>
            <person name="Watervoot N.F."/>
            <person name="Auber R.P."/>
            <person name="Gonzalez D.J."/>
            <person name="Wisecaver J.H."/>
            <person name="Moore B.S."/>
        </authorList>
    </citation>
    <scope>NUCLEOTIDE SEQUENCE [LARGE SCALE GENOMIC DNA]</scope>
    <source>
        <strain evidence="4 5">12B1</strain>
    </source>
</reference>
<evidence type="ECO:0000313" key="4">
    <source>
        <dbReference type="EMBL" id="KAL1526081.1"/>
    </source>
</evidence>
<dbReference type="AlphaFoldDB" id="A0AB34JZE7"/>
<evidence type="ECO:0000313" key="5">
    <source>
        <dbReference type="Proteomes" id="UP001515480"/>
    </source>
</evidence>
<dbReference type="Proteomes" id="UP001515480">
    <property type="component" value="Unassembled WGS sequence"/>
</dbReference>
<keyword evidence="5" id="KW-1185">Reference proteome</keyword>
<dbReference type="EMBL" id="JBGBPQ010000004">
    <property type="protein sequence ID" value="KAL1526078.1"/>
    <property type="molecule type" value="Genomic_DNA"/>
</dbReference>
<feature type="chain" id="PRO_5044172803" evidence="2">
    <location>
        <begin position="19"/>
        <end position="247"/>
    </location>
</feature>
<name>A0AB34JZE7_PRYPA</name>
<evidence type="ECO:0000256" key="2">
    <source>
        <dbReference type="SAM" id="SignalP"/>
    </source>
</evidence>
<gene>
    <name evidence="3" type="ORF">AB1Y20_020896</name>
    <name evidence="4" type="ORF">AB1Y20_020899</name>
</gene>
<organism evidence="4 5">
    <name type="scientific">Prymnesium parvum</name>
    <name type="common">Toxic golden alga</name>
    <dbReference type="NCBI Taxonomy" id="97485"/>
    <lineage>
        <taxon>Eukaryota</taxon>
        <taxon>Haptista</taxon>
        <taxon>Haptophyta</taxon>
        <taxon>Prymnesiophyceae</taxon>
        <taxon>Prymnesiales</taxon>
        <taxon>Prymnesiaceae</taxon>
        <taxon>Prymnesium</taxon>
    </lineage>
</organism>
<feature type="compositionally biased region" description="Gly residues" evidence="1">
    <location>
        <begin position="227"/>
        <end position="241"/>
    </location>
</feature>
<feature type="compositionally biased region" description="Low complexity" evidence="1">
    <location>
        <begin position="141"/>
        <end position="173"/>
    </location>
</feature>
<feature type="region of interest" description="Disordered" evidence="1">
    <location>
        <begin position="217"/>
        <end position="247"/>
    </location>
</feature>
<accession>A0AB34JZE7</accession>
<evidence type="ECO:0000256" key="1">
    <source>
        <dbReference type="SAM" id="MobiDB-lite"/>
    </source>
</evidence>
<protein>
    <submittedName>
        <fullName evidence="4">Uncharacterized protein</fullName>
    </submittedName>
</protein>
<sequence>MAALGLLWLPALVAATACEQCCAPGGSCAYAYKQTAGICCGRLDATSFCCPASAKCFRCSSGLYRCFNSGEPSCSICTDGDDPRPMCKSTPASGSFSPFAIGVLLAGCLLCGMCKRKRSSPDRPHAYHSFEQYEQGIPVAQQPYPQQPYPQAYPQQPYPQAYPQQPYPQAYPQQPYPQAYPLPYPQQCRQGSSGGAIAAGAGAGFLGGLLVGEAVSSSHHHHHRGSSGFGFGGNNGGGGDAGFSADN</sequence>
<proteinExistence type="predicted"/>
<evidence type="ECO:0000313" key="3">
    <source>
        <dbReference type="EMBL" id="KAL1526078.1"/>
    </source>
</evidence>
<feature type="region of interest" description="Disordered" evidence="1">
    <location>
        <begin position="141"/>
        <end position="180"/>
    </location>
</feature>
<feature type="signal peptide" evidence="2">
    <location>
        <begin position="1"/>
        <end position="18"/>
    </location>
</feature>
<keyword evidence="2" id="KW-0732">Signal</keyword>